<evidence type="ECO:0000256" key="3">
    <source>
        <dbReference type="ARBA" id="ARBA00023125"/>
    </source>
</evidence>
<dbReference type="FunFam" id="1.10.10.10:FF:000001">
    <property type="entry name" value="LysR family transcriptional regulator"/>
    <property type="match status" value="1"/>
</dbReference>
<evidence type="ECO:0000259" key="5">
    <source>
        <dbReference type="PROSITE" id="PS50931"/>
    </source>
</evidence>
<dbReference type="InterPro" id="IPR005119">
    <property type="entry name" value="LysR_subst-bd"/>
</dbReference>
<dbReference type="Pfam" id="PF03466">
    <property type="entry name" value="LysR_substrate"/>
    <property type="match status" value="1"/>
</dbReference>
<dbReference type="eggNOG" id="COG0583">
    <property type="taxonomic scope" value="Bacteria"/>
</dbReference>
<dbReference type="Gene3D" id="3.40.190.290">
    <property type="match status" value="1"/>
</dbReference>
<dbReference type="GeneID" id="93313398"/>
<dbReference type="PANTHER" id="PTHR30537">
    <property type="entry name" value="HTH-TYPE TRANSCRIPTIONAL REGULATOR"/>
    <property type="match status" value="1"/>
</dbReference>
<dbReference type="KEGG" id="eae:EAE_01355"/>
<dbReference type="PRINTS" id="PR00039">
    <property type="entry name" value="HTHLYSR"/>
</dbReference>
<protein>
    <submittedName>
        <fullName evidence="6">LysR family transcriptional regulator</fullName>
    </submittedName>
</protein>
<evidence type="ECO:0000313" key="7">
    <source>
        <dbReference type="Proteomes" id="UP000008881"/>
    </source>
</evidence>
<evidence type="ECO:0000256" key="2">
    <source>
        <dbReference type="ARBA" id="ARBA00023015"/>
    </source>
</evidence>
<proteinExistence type="inferred from homology"/>
<feature type="domain" description="HTH lysR-type" evidence="5">
    <location>
        <begin position="3"/>
        <end position="60"/>
    </location>
</feature>
<dbReference type="AlphaFoldDB" id="A0A0H3FQT5"/>
<keyword evidence="2" id="KW-0805">Transcription regulation</keyword>
<dbReference type="OrthoDB" id="9110639at2"/>
<dbReference type="RefSeq" id="WP_015703228.1">
    <property type="nucleotide sequence ID" value="NC_015663.1"/>
</dbReference>
<dbReference type="InterPro" id="IPR036388">
    <property type="entry name" value="WH-like_DNA-bd_sf"/>
</dbReference>
<dbReference type="EMBL" id="CP002824">
    <property type="protein sequence ID" value="AEG95207.1"/>
    <property type="molecule type" value="Genomic_DNA"/>
</dbReference>
<dbReference type="Pfam" id="PF00126">
    <property type="entry name" value="HTH_1"/>
    <property type="match status" value="1"/>
</dbReference>
<dbReference type="InterPro" id="IPR036390">
    <property type="entry name" value="WH_DNA-bd_sf"/>
</dbReference>
<keyword evidence="7" id="KW-1185">Reference proteome</keyword>
<name>A0A0H3FQT5_KLEAK</name>
<dbReference type="CDD" id="cd08475">
    <property type="entry name" value="PBP2_CrgA_like_6"/>
    <property type="match status" value="1"/>
</dbReference>
<dbReference type="InterPro" id="IPR058163">
    <property type="entry name" value="LysR-type_TF_proteobact-type"/>
</dbReference>
<dbReference type="Gene3D" id="1.10.10.10">
    <property type="entry name" value="Winged helix-like DNA-binding domain superfamily/Winged helix DNA-binding domain"/>
    <property type="match status" value="1"/>
</dbReference>
<reference evidence="6 7" key="1">
    <citation type="journal article" date="2012" name="J. Bacteriol.">
        <title>Complete genome sequence of Enterobacter aerogenes KCTC 2190.</title>
        <authorList>
            <person name="Shin S.H."/>
            <person name="Kim S."/>
            <person name="Kim J.Y."/>
            <person name="Lee S."/>
            <person name="Um Y."/>
            <person name="Oh M.K."/>
            <person name="Kim Y.R."/>
            <person name="Lee J."/>
            <person name="Yang K.S."/>
        </authorList>
    </citation>
    <scope>NUCLEOTIDE SEQUENCE [LARGE SCALE GENOMIC DNA]</scope>
    <source>
        <strain evidence="6 7">KCTC 2190</strain>
    </source>
</reference>
<evidence type="ECO:0000313" key="6">
    <source>
        <dbReference type="EMBL" id="AEG95207.1"/>
    </source>
</evidence>
<dbReference type="InterPro" id="IPR000847">
    <property type="entry name" value="LysR_HTH_N"/>
</dbReference>
<evidence type="ECO:0000256" key="4">
    <source>
        <dbReference type="ARBA" id="ARBA00023163"/>
    </source>
</evidence>
<dbReference type="Proteomes" id="UP000008881">
    <property type="component" value="Chromosome"/>
</dbReference>
<dbReference type="SUPFAM" id="SSF46785">
    <property type="entry name" value="Winged helix' DNA-binding domain"/>
    <property type="match status" value="1"/>
</dbReference>
<evidence type="ECO:0000256" key="1">
    <source>
        <dbReference type="ARBA" id="ARBA00009437"/>
    </source>
</evidence>
<comment type="similarity">
    <text evidence="1">Belongs to the LysR transcriptional regulatory family.</text>
</comment>
<dbReference type="GO" id="GO:0003700">
    <property type="term" value="F:DNA-binding transcription factor activity"/>
    <property type="evidence" value="ECO:0007669"/>
    <property type="project" value="InterPro"/>
</dbReference>
<keyword evidence="4" id="KW-0804">Transcription</keyword>
<dbReference type="PANTHER" id="PTHR30537:SF5">
    <property type="entry name" value="HTH-TYPE TRANSCRIPTIONAL ACTIVATOR TTDR-RELATED"/>
    <property type="match status" value="1"/>
</dbReference>
<organism evidence="6 7">
    <name type="scientific">Klebsiella aerogenes (strain ATCC 13048 / DSM 30053 / CCUG 1429 / JCM 1235 / KCTC 2190 / NBRC 13534 / NCIMB 10102 / NCTC 10006 / CDC 819-56)</name>
    <name type="common">Enterobacter aerogenes</name>
    <dbReference type="NCBI Taxonomy" id="1028307"/>
    <lineage>
        <taxon>Bacteria</taxon>
        <taxon>Pseudomonadati</taxon>
        <taxon>Pseudomonadota</taxon>
        <taxon>Gammaproteobacteria</taxon>
        <taxon>Enterobacterales</taxon>
        <taxon>Enterobacteriaceae</taxon>
        <taxon>Klebsiella/Raoultella group</taxon>
        <taxon>Klebsiella</taxon>
    </lineage>
</organism>
<accession>A0A0H3FQT5</accession>
<dbReference type="PATRIC" id="fig|1028307.3.peg.260"/>
<keyword evidence="3" id="KW-0238">DNA-binding</keyword>
<dbReference type="SUPFAM" id="SSF53850">
    <property type="entry name" value="Periplasmic binding protein-like II"/>
    <property type="match status" value="1"/>
</dbReference>
<dbReference type="PROSITE" id="PS50931">
    <property type="entry name" value="HTH_LYSR"/>
    <property type="match status" value="1"/>
</dbReference>
<gene>
    <name evidence="6" type="ordered locus">EAE_01355</name>
</gene>
<dbReference type="GO" id="GO:0003677">
    <property type="term" value="F:DNA binding"/>
    <property type="evidence" value="ECO:0007669"/>
    <property type="project" value="UniProtKB-KW"/>
</dbReference>
<dbReference type="HOGENOM" id="CLU_039613_16_0_6"/>
<sequence>MRIDLNAIPVFVAVVECGNFAQAAEKLNVTRSAVGKSISRLEQRLGVALFQRTTRRQALTEEGEVFYLQSRRALDNLRDAENEIQRGKTLVQGRLRISLPVLFGQRCVAPILFPLSQRYPELKLELSFSDRQVNLFEEGFDMAIRIGALSDSSFLKARRLGQHGMILCASPLYLHNQPAPQTAEELHEHLTIGYLYAGQMQKWHLRDTQGAALAFRPQPGLAMDDFAAIAAAAKSGLGIAWLPDWLVADEIARGELQQILPSSVSGSFAISAVWPEAVWVPQKIRVVVDELLARLPQQLAGGENQEDSSASG</sequence>